<accession>A0ABN8HSD2</accession>
<reference evidence="2" key="1">
    <citation type="submission" date="2022-03" db="EMBL/GenBank/DDBJ databases">
        <authorList>
            <person name="Martin H S."/>
        </authorList>
    </citation>
    <scope>NUCLEOTIDE SEQUENCE</scope>
</reference>
<dbReference type="Proteomes" id="UP000837857">
    <property type="component" value="Chromosome 1"/>
</dbReference>
<evidence type="ECO:0000313" key="2">
    <source>
        <dbReference type="EMBL" id="CAH2034503.1"/>
    </source>
</evidence>
<dbReference type="EMBL" id="OW152813">
    <property type="protein sequence ID" value="CAH2034503.1"/>
    <property type="molecule type" value="Genomic_DNA"/>
</dbReference>
<proteinExistence type="predicted"/>
<keyword evidence="3" id="KW-1185">Reference proteome</keyword>
<evidence type="ECO:0000313" key="3">
    <source>
        <dbReference type="Proteomes" id="UP000837857"/>
    </source>
</evidence>
<sequence length="91" mass="10265">MPLNDATPKIELDQATGAEDVDQLTTEHDFMDSDDFNMSAAIEELNESINQYIQSESNTQQYSNGSNLPMCIESMEDSKQNLVTKEEPIQF</sequence>
<feature type="region of interest" description="Disordered" evidence="1">
    <location>
        <begin position="1"/>
        <end position="21"/>
    </location>
</feature>
<name>A0ABN8HSD2_9NEOP</name>
<gene>
    <name evidence="2" type="ORF">IPOD504_LOCUS163</name>
</gene>
<feature type="non-terminal residue" evidence="2">
    <location>
        <position position="91"/>
    </location>
</feature>
<evidence type="ECO:0000256" key="1">
    <source>
        <dbReference type="SAM" id="MobiDB-lite"/>
    </source>
</evidence>
<organism evidence="2 3">
    <name type="scientific">Iphiclides podalirius</name>
    <name type="common">scarce swallowtail</name>
    <dbReference type="NCBI Taxonomy" id="110791"/>
    <lineage>
        <taxon>Eukaryota</taxon>
        <taxon>Metazoa</taxon>
        <taxon>Ecdysozoa</taxon>
        <taxon>Arthropoda</taxon>
        <taxon>Hexapoda</taxon>
        <taxon>Insecta</taxon>
        <taxon>Pterygota</taxon>
        <taxon>Neoptera</taxon>
        <taxon>Endopterygota</taxon>
        <taxon>Lepidoptera</taxon>
        <taxon>Glossata</taxon>
        <taxon>Ditrysia</taxon>
        <taxon>Papilionoidea</taxon>
        <taxon>Papilionidae</taxon>
        <taxon>Papilioninae</taxon>
        <taxon>Iphiclides</taxon>
    </lineage>
</organism>
<protein>
    <submittedName>
        <fullName evidence="2">Uncharacterized protein</fullName>
    </submittedName>
</protein>